<reference evidence="3" key="1">
    <citation type="submission" date="2016-11" db="EMBL/GenBank/DDBJ databases">
        <authorList>
            <person name="Varghese N."/>
            <person name="Submissions S."/>
        </authorList>
    </citation>
    <scope>NUCLEOTIDE SEQUENCE [LARGE SCALE GENOMIC DNA]</scope>
    <source>
        <strain evidence="3">DSM 15449</strain>
    </source>
</reference>
<accession>A0A1M5YN51</accession>
<evidence type="ECO:0000313" key="2">
    <source>
        <dbReference type="EMBL" id="SHI13416.1"/>
    </source>
</evidence>
<gene>
    <name evidence="2" type="ORF">SAMN02746098_02579</name>
</gene>
<proteinExistence type="predicted"/>
<sequence>MRVKILKENKLEVALVTSDVILLKDVQSALDLIATVGYETGCDFMILNKTAICEEFFDLSTKMAGDILQKFVNYHMKIAILGDFSSYKSKSLNDFIDECNKGKHIFFLNNEKQAIERFAIINAAN</sequence>
<feature type="domain" description="DUF4180" evidence="1">
    <location>
        <begin position="9"/>
        <end position="117"/>
    </location>
</feature>
<evidence type="ECO:0000259" key="1">
    <source>
        <dbReference type="Pfam" id="PF13788"/>
    </source>
</evidence>
<dbReference type="STRING" id="1121420.SAMN02746098_02579"/>
<dbReference type="AlphaFoldDB" id="A0A1M5YN51"/>
<protein>
    <recommendedName>
        <fullName evidence="1">DUF4180 domain-containing protein</fullName>
    </recommendedName>
</protein>
<dbReference type="OrthoDB" id="8595425at2"/>
<dbReference type="EMBL" id="FQXJ01000008">
    <property type="protein sequence ID" value="SHI13416.1"/>
    <property type="molecule type" value="Genomic_DNA"/>
</dbReference>
<dbReference type="RefSeq" id="WP_073030132.1">
    <property type="nucleotide sequence ID" value="NZ_FQXJ01000008.1"/>
</dbReference>
<keyword evidence="3" id="KW-1185">Reference proteome</keyword>
<name>A0A1M5YN51_9FIRM</name>
<dbReference type="Pfam" id="PF13788">
    <property type="entry name" value="DUF4180"/>
    <property type="match status" value="1"/>
</dbReference>
<evidence type="ECO:0000313" key="3">
    <source>
        <dbReference type="Proteomes" id="UP000183954"/>
    </source>
</evidence>
<organism evidence="2 3">
    <name type="scientific">Desulfosporosinus lacus DSM 15449</name>
    <dbReference type="NCBI Taxonomy" id="1121420"/>
    <lineage>
        <taxon>Bacteria</taxon>
        <taxon>Bacillati</taxon>
        <taxon>Bacillota</taxon>
        <taxon>Clostridia</taxon>
        <taxon>Eubacteriales</taxon>
        <taxon>Desulfitobacteriaceae</taxon>
        <taxon>Desulfosporosinus</taxon>
    </lineage>
</organism>
<dbReference type="Proteomes" id="UP000183954">
    <property type="component" value="Unassembled WGS sequence"/>
</dbReference>
<dbReference type="InterPro" id="IPR025438">
    <property type="entry name" value="DUF4180"/>
</dbReference>